<proteinExistence type="inferred from homology"/>
<keyword evidence="8" id="KW-0282">Flagellum</keyword>
<organism evidence="8 9">
    <name type="scientific">Pseudodesulfovibrio aespoeensis (strain ATCC 700646 / DSM 10631 / Aspo-2)</name>
    <name type="common">Desulfovibrio aespoeensis</name>
    <dbReference type="NCBI Taxonomy" id="643562"/>
    <lineage>
        <taxon>Bacteria</taxon>
        <taxon>Pseudomonadati</taxon>
        <taxon>Thermodesulfobacteriota</taxon>
        <taxon>Desulfovibrionia</taxon>
        <taxon>Desulfovibrionales</taxon>
        <taxon>Desulfovibrionaceae</taxon>
    </lineage>
</organism>
<reference evidence="8 9" key="2">
    <citation type="journal article" date="2014" name="Genome Announc.">
        <title>Complete Genome Sequence of the Subsurface, Mesophilic Sulfate-Reducing Bacterium Desulfovibrio aespoeensis Aspo-2.</title>
        <authorList>
            <person name="Pedersen K."/>
            <person name="Bengtsson A."/>
            <person name="Edlund J."/>
            <person name="Rabe L."/>
            <person name="Hazen T."/>
            <person name="Chakraborty R."/>
            <person name="Goodwin L."/>
            <person name="Shapiro N."/>
        </authorList>
    </citation>
    <scope>NUCLEOTIDE SEQUENCE [LARGE SCALE GENOMIC DNA]</scope>
    <source>
        <strain evidence="9">ATCC 700646 / DSM 10631 / Aspo-2</strain>
    </source>
</reference>
<keyword evidence="3" id="KW-0175">Coiled coil</keyword>
<evidence type="ECO:0000256" key="3">
    <source>
        <dbReference type="ARBA" id="ARBA00023054"/>
    </source>
</evidence>
<dbReference type="GO" id="GO:0007155">
    <property type="term" value="P:cell adhesion"/>
    <property type="evidence" value="ECO:0007669"/>
    <property type="project" value="InterPro"/>
</dbReference>
<dbReference type="GO" id="GO:0071973">
    <property type="term" value="P:bacterial-type flagellum-dependent cell motility"/>
    <property type="evidence" value="ECO:0007669"/>
    <property type="project" value="TreeGrafter"/>
</dbReference>
<dbReference type="EMBL" id="CP002431">
    <property type="protein sequence ID" value="ADU63203.1"/>
    <property type="molecule type" value="Genomic_DNA"/>
</dbReference>
<comment type="subunit">
    <text evidence="2 5">Homopentamer.</text>
</comment>
<keyword evidence="9" id="KW-1185">Reference proteome</keyword>
<dbReference type="AlphaFoldDB" id="E6VSV9"/>
<evidence type="ECO:0000256" key="5">
    <source>
        <dbReference type="RuleBase" id="RU362066"/>
    </source>
</evidence>
<dbReference type="Pfam" id="PF02465">
    <property type="entry name" value="FliD_N"/>
    <property type="match status" value="1"/>
</dbReference>
<evidence type="ECO:0000256" key="1">
    <source>
        <dbReference type="ARBA" id="ARBA00009764"/>
    </source>
</evidence>
<dbReference type="HOGENOM" id="CLU_015182_1_0_7"/>
<name>E6VSV9_PSEA9</name>
<dbReference type="GO" id="GO:0005576">
    <property type="term" value="C:extracellular region"/>
    <property type="evidence" value="ECO:0007669"/>
    <property type="project" value="UniProtKB-SubCell"/>
</dbReference>
<comment type="similarity">
    <text evidence="1 5">Belongs to the FliD family.</text>
</comment>
<evidence type="ECO:0000259" key="6">
    <source>
        <dbReference type="Pfam" id="PF02465"/>
    </source>
</evidence>
<protein>
    <recommendedName>
        <fullName evidence="5">Flagellar hook-associated protein 2</fullName>
        <shortName evidence="5">HAP2</shortName>
    </recommendedName>
    <alternativeName>
        <fullName evidence="5">Flagellar cap protein</fullName>
    </alternativeName>
</protein>
<feature type="domain" description="Flagellar hook-associated protein 2 C-terminal" evidence="7">
    <location>
        <begin position="220"/>
        <end position="554"/>
    </location>
</feature>
<evidence type="ECO:0000259" key="7">
    <source>
        <dbReference type="Pfam" id="PF07195"/>
    </source>
</evidence>
<dbReference type="OrthoDB" id="5484186at2"/>
<gene>
    <name evidence="8" type="ordered locus">Daes_2197</name>
</gene>
<dbReference type="InterPro" id="IPR040026">
    <property type="entry name" value="FliD"/>
</dbReference>
<dbReference type="PANTHER" id="PTHR30288">
    <property type="entry name" value="FLAGELLAR CAP/ASSEMBLY PROTEIN FLID"/>
    <property type="match status" value="1"/>
</dbReference>
<dbReference type="Proteomes" id="UP000002191">
    <property type="component" value="Chromosome"/>
</dbReference>
<keyword evidence="8" id="KW-0969">Cilium</keyword>
<evidence type="ECO:0000313" key="9">
    <source>
        <dbReference type="Proteomes" id="UP000002191"/>
    </source>
</evidence>
<evidence type="ECO:0000256" key="4">
    <source>
        <dbReference type="ARBA" id="ARBA00023143"/>
    </source>
</evidence>
<dbReference type="InterPro" id="IPR003481">
    <property type="entry name" value="FliD_N"/>
</dbReference>
<dbReference type="InterPro" id="IPR010809">
    <property type="entry name" value="FliD_C"/>
</dbReference>
<evidence type="ECO:0000313" key="8">
    <source>
        <dbReference type="EMBL" id="ADU63203.1"/>
    </source>
</evidence>
<evidence type="ECO:0000256" key="2">
    <source>
        <dbReference type="ARBA" id="ARBA00011255"/>
    </source>
</evidence>
<keyword evidence="4 5" id="KW-0975">Bacterial flagellum</keyword>
<comment type="function">
    <text evidence="5">Required for morphogenesis and for the elongation of the flagellar filament by facilitating polymerization of the flagellin monomers at the tip of growing filament. Forms a capping structure, which prevents flagellin subunits (transported through the central channel of the flagellum) from leaking out without polymerization at the distal end.</text>
</comment>
<accession>E6VSV9</accession>
<keyword evidence="5" id="KW-0964">Secreted</keyword>
<dbReference type="GO" id="GO:0009421">
    <property type="term" value="C:bacterial-type flagellum filament cap"/>
    <property type="evidence" value="ECO:0007669"/>
    <property type="project" value="InterPro"/>
</dbReference>
<sequence>MADGTYTSGSINFTGLGSGTDFNKLIDGLIDVERTRITRLETWKSSWKSKNDQFASLNTQMLSLKTTLEDFDTINEFLKKTVTSSDTARLTASAESTAMEANTSIEIGQLAANDVHITASGTSSLKTAITSSNTSFTFSYAGKSYTINDIPAGTTLEGFVNLVNNHPDSRNLIRASTVYDGSVYHLQLSGMGQGSKNQLVISDDGGLIFGGSDFLQSQEAVNAQIRVNGFPSAGGGWIERSSNTINDVLEGVTLNLREAEVGKTIKLTTATDASGIKDTVKKFVDAVNTVRAQIIKITSVEEDDSGKATGSLLTGNYGVDMIAQKIKNITAEMGLGFTPWDADTMTGDRLSALSQLGIMTDAEQGSPTYGLLKIDEEVFDKAMKENDPEDIAKLFSAKNFGESQSTDFTFSSLIEGTTKPGAYDVKIVSDGSKIISATINGEEASIDGWEITGKTGDALGMAIRLDNISAGTHNGTVTVKTGKVGEMIDELKQLTKPYNKYTYEGGPLSVLQDNYKDIMESIDDKIAYETTRINKMETNLKLKFSRLDALLGQYELLQGQLESSIAQLTA</sequence>
<feature type="domain" description="Flagellar hook-associated protein 2 N-terminal" evidence="6">
    <location>
        <begin position="18"/>
        <end position="114"/>
    </location>
</feature>
<dbReference type="Pfam" id="PF07195">
    <property type="entry name" value="FliD_C"/>
    <property type="match status" value="1"/>
</dbReference>
<dbReference type="PANTHER" id="PTHR30288:SF0">
    <property type="entry name" value="FLAGELLAR HOOK-ASSOCIATED PROTEIN 2"/>
    <property type="match status" value="1"/>
</dbReference>
<keyword evidence="8" id="KW-0966">Cell projection</keyword>
<comment type="subcellular location">
    <subcellularLocation>
        <location evidence="5">Secreted</location>
    </subcellularLocation>
    <subcellularLocation>
        <location evidence="5">Bacterial flagellum</location>
    </subcellularLocation>
</comment>
<dbReference type="KEGG" id="das:Daes_2197"/>
<dbReference type="RefSeq" id="WP_013515115.1">
    <property type="nucleotide sequence ID" value="NC_014844.1"/>
</dbReference>
<dbReference type="eggNOG" id="COG1345">
    <property type="taxonomic scope" value="Bacteria"/>
</dbReference>
<dbReference type="STRING" id="643562.Daes_2197"/>
<dbReference type="GO" id="GO:0009424">
    <property type="term" value="C:bacterial-type flagellum hook"/>
    <property type="evidence" value="ECO:0007669"/>
    <property type="project" value="UniProtKB-UniRule"/>
</dbReference>
<reference evidence="9" key="1">
    <citation type="submission" date="2010-12" db="EMBL/GenBank/DDBJ databases">
        <title>Complete sequence of Desulfovibrio aespoeensis Aspo-2.</title>
        <authorList>
            <consortium name="US DOE Joint Genome Institute"/>
            <person name="Lucas S."/>
            <person name="Copeland A."/>
            <person name="Lapidus A."/>
            <person name="Cheng J.-F."/>
            <person name="Goodwin L."/>
            <person name="Pitluck S."/>
            <person name="Chertkov O."/>
            <person name="Misra M."/>
            <person name="Detter J.C."/>
            <person name="Han C."/>
            <person name="Tapia R."/>
            <person name="Land M."/>
            <person name="Hauser L."/>
            <person name="Kyrpides N."/>
            <person name="Ivanova N."/>
            <person name="Ovchinnikova G."/>
            <person name="Pedersen K."/>
            <person name="Jagevall S."/>
            <person name="Hazen T."/>
            <person name="Woyke T."/>
        </authorList>
    </citation>
    <scope>NUCLEOTIDE SEQUENCE [LARGE SCALE GENOMIC DNA]</scope>
    <source>
        <strain evidence="9">ATCC 700646 / DSM 10631 / Aspo-2</strain>
    </source>
</reference>